<evidence type="ECO:0000256" key="4">
    <source>
        <dbReference type="ARBA" id="ARBA00022801"/>
    </source>
</evidence>
<dbReference type="Proteomes" id="UP000319263">
    <property type="component" value="Chromosome"/>
</dbReference>
<organism evidence="8 9">
    <name type="scientific">Microlunatus elymi</name>
    <dbReference type="NCBI Taxonomy" id="2596828"/>
    <lineage>
        <taxon>Bacteria</taxon>
        <taxon>Bacillati</taxon>
        <taxon>Actinomycetota</taxon>
        <taxon>Actinomycetes</taxon>
        <taxon>Propionibacteriales</taxon>
        <taxon>Propionibacteriaceae</taxon>
        <taxon>Microlunatus</taxon>
    </lineage>
</organism>
<feature type="binding site" evidence="6">
    <location>
        <position position="5"/>
    </location>
    <ligand>
        <name>Mg(2+)</name>
        <dbReference type="ChEBI" id="CHEBI:18420"/>
    </ligand>
</feature>
<dbReference type="OrthoDB" id="556169at2"/>
<keyword evidence="2 6" id="KW-0540">Nuclease</keyword>
<gene>
    <name evidence="6" type="primary">vapC</name>
    <name evidence="8" type="ORF">FOE78_19665</name>
</gene>
<feature type="binding site" evidence="6">
    <location>
        <position position="108"/>
    </location>
    <ligand>
        <name>Mg(2+)</name>
        <dbReference type="ChEBI" id="CHEBI:18420"/>
    </ligand>
</feature>
<evidence type="ECO:0000256" key="5">
    <source>
        <dbReference type="ARBA" id="ARBA00022842"/>
    </source>
</evidence>
<dbReference type="GO" id="GO:0090729">
    <property type="term" value="F:toxin activity"/>
    <property type="evidence" value="ECO:0007669"/>
    <property type="project" value="UniProtKB-KW"/>
</dbReference>
<evidence type="ECO:0000256" key="2">
    <source>
        <dbReference type="ARBA" id="ARBA00022722"/>
    </source>
</evidence>
<dbReference type="EMBL" id="CP041692">
    <property type="protein sequence ID" value="QDP97830.1"/>
    <property type="molecule type" value="Genomic_DNA"/>
</dbReference>
<dbReference type="AlphaFoldDB" id="A0A516Q326"/>
<feature type="domain" description="PIN" evidence="7">
    <location>
        <begin position="3"/>
        <end position="131"/>
    </location>
</feature>
<dbReference type="RefSeq" id="WP_143987784.1">
    <property type="nucleotide sequence ID" value="NZ_CP041692.1"/>
</dbReference>
<comment type="cofactor">
    <cofactor evidence="6">
        <name>Mg(2+)</name>
        <dbReference type="ChEBI" id="CHEBI:18420"/>
    </cofactor>
</comment>
<keyword evidence="5 6" id="KW-0460">Magnesium</keyword>
<keyword evidence="4 6" id="KW-0378">Hydrolase</keyword>
<dbReference type="InterPro" id="IPR006226">
    <property type="entry name" value="Mtu_PIN"/>
</dbReference>
<evidence type="ECO:0000313" key="8">
    <source>
        <dbReference type="EMBL" id="QDP97830.1"/>
    </source>
</evidence>
<accession>A0A516Q326</accession>
<dbReference type="InterPro" id="IPR002716">
    <property type="entry name" value="PIN_dom"/>
</dbReference>
<proteinExistence type="inferred from homology"/>
<dbReference type="InterPro" id="IPR022907">
    <property type="entry name" value="VapC_family"/>
</dbReference>
<name>A0A516Q326_9ACTN</name>
<evidence type="ECO:0000256" key="1">
    <source>
        <dbReference type="ARBA" id="ARBA00022649"/>
    </source>
</evidence>
<dbReference type="HAMAP" id="MF_00265">
    <property type="entry name" value="VapC_Nob1"/>
    <property type="match status" value="1"/>
</dbReference>
<dbReference type="SUPFAM" id="SSF88723">
    <property type="entry name" value="PIN domain-like"/>
    <property type="match status" value="1"/>
</dbReference>
<evidence type="ECO:0000313" key="9">
    <source>
        <dbReference type="Proteomes" id="UP000319263"/>
    </source>
</evidence>
<keyword evidence="3 6" id="KW-0479">Metal-binding</keyword>
<evidence type="ECO:0000259" key="7">
    <source>
        <dbReference type="Pfam" id="PF01850"/>
    </source>
</evidence>
<reference evidence="8 9" key="1">
    <citation type="submission" date="2019-07" db="EMBL/GenBank/DDBJ databases">
        <title>Microlunatus dokdonensis sp. nov. isolated from the rhizospheric soil of the wild plant Elymus tsukushiensis.</title>
        <authorList>
            <person name="Ghim S.-Y."/>
            <person name="Hwang Y.-J."/>
            <person name="Son J.-S."/>
            <person name="Shin J.-H."/>
        </authorList>
    </citation>
    <scope>NUCLEOTIDE SEQUENCE [LARGE SCALE GENOMIC DNA]</scope>
    <source>
        <strain evidence="8 9">KUDC0627</strain>
    </source>
</reference>
<dbReference type="KEGG" id="mik:FOE78_19665"/>
<dbReference type="Pfam" id="PF01850">
    <property type="entry name" value="PIN"/>
    <property type="match status" value="1"/>
</dbReference>
<keyword evidence="9" id="KW-1185">Reference proteome</keyword>
<sequence>MKIVDINVLIYAINSADRNHRAAAGWLAAALQGSDTVGFSWSTILGFVRICTNPAAMQHPLTVEQAFDAVQSWLASPKAVVLEPTARHLMIMKGLLVERGTAANLTSDAHLAALAIEYGGSVATFDRDVEALGVTVTIPTAS</sequence>
<dbReference type="GO" id="GO:0016788">
    <property type="term" value="F:hydrolase activity, acting on ester bonds"/>
    <property type="evidence" value="ECO:0007669"/>
    <property type="project" value="InterPro"/>
</dbReference>
<dbReference type="EC" id="3.1.-.-" evidence="6"/>
<protein>
    <recommendedName>
        <fullName evidence="6">Ribonuclease VapC</fullName>
        <shortName evidence="6">RNase VapC</shortName>
        <ecNumber evidence="6">3.1.-.-</ecNumber>
    </recommendedName>
    <alternativeName>
        <fullName evidence="6">Toxin VapC</fullName>
    </alternativeName>
</protein>
<comment type="function">
    <text evidence="6">Toxic component of a toxin-antitoxin (TA) system. An RNase.</text>
</comment>
<keyword evidence="1 6" id="KW-1277">Toxin-antitoxin system</keyword>
<dbReference type="NCBIfam" id="TIGR00028">
    <property type="entry name" value="Mtu_PIN_fam"/>
    <property type="match status" value="1"/>
</dbReference>
<keyword evidence="6" id="KW-0800">Toxin</keyword>
<dbReference type="GO" id="GO:0004540">
    <property type="term" value="F:RNA nuclease activity"/>
    <property type="evidence" value="ECO:0007669"/>
    <property type="project" value="InterPro"/>
</dbReference>
<evidence type="ECO:0000256" key="3">
    <source>
        <dbReference type="ARBA" id="ARBA00022723"/>
    </source>
</evidence>
<dbReference type="Gene3D" id="3.40.50.1010">
    <property type="entry name" value="5'-nuclease"/>
    <property type="match status" value="1"/>
</dbReference>
<dbReference type="InterPro" id="IPR029060">
    <property type="entry name" value="PIN-like_dom_sf"/>
</dbReference>
<dbReference type="GO" id="GO:0045926">
    <property type="term" value="P:negative regulation of growth"/>
    <property type="evidence" value="ECO:0007669"/>
    <property type="project" value="UniProtKB-ARBA"/>
</dbReference>
<evidence type="ECO:0000256" key="6">
    <source>
        <dbReference type="HAMAP-Rule" id="MF_00265"/>
    </source>
</evidence>
<dbReference type="GO" id="GO:0000287">
    <property type="term" value="F:magnesium ion binding"/>
    <property type="evidence" value="ECO:0007669"/>
    <property type="project" value="UniProtKB-UniRule"/>
</dbReference>
<comment type="similarity">
    <text evidence="6">Belongs to the PINc/VapC protein family.</text>
</comment>